<feature type="signal peptide" evidence="1">
    <location>
        <begin position="1"/>
        <end position="21"/>
    </location>
</feature>
<evidence type="ECO:0000313" key="3">
    <source>
        <dbReference type="Proteomes" id="UP000054695"/>
    </source>
</evidence>
<dbReference type="AlphaFoldDB" id="A0A0W0RNF4"/>
<evidence type="ECO:0000256" key="1">
    <source>
        <dbReference type="SAM" id="SignalP"/>
    </source>
</evidence>
<feature type="chain" id="PRO_5006911101" evidence="1">
    <location>
        <begin position="22"/>
        <end position="424"/>
    </location>
</feature>
<dbReference type="OrthoDB" id="5633087at2"/>
<organism evidence="2 3">
    <name type="scientific">Legionella bozemanae</name>
    <name type="common">Fluoribacter bozemanae</name>
    <dbReference type="NCBI Taxonomy" id="447"/>
    <lineage>
        <taxon>Bacteria</taxon>
        <taxon>Pseudomonadati</taxon>
        <taxon>Pseudomonadota</taxon>
        <taxon>Gammaproteobacteria</taxon>
        <taxon>Legionellales</taxon>
        <taxon>Legionellaceae</taxon>
        <taxon>Legionella</taxon>
    </lineage>
</organism>
<gene>
    <name evidence="2" type="ORF">Lboz_2370</name>
</gene>
<dbReference type="EMBL" id="LNXU01000020">
    <property type="protein sequence ID" value="KTC72589.1"/>
    <property type="molecule type" value="Genomic_DNA"/>
</dbReference>
<keyword evidence="3" id="KW-1185">Reference proteome</keyword>
<dbReference type="PATRIC" id="fig|447.4.peg.2512"/>
<keyword evidence="1" id="KW-0732">Signal</keyword>
<proteinExistence type="predicted"/>
<reference evidence="2 3" key="1">
    <citation type="submission" date="2015-11" db="EMBL/GenBank/DDBJ databases">
        <title>Genomic analysis of 38 Legionella species identifies large and diverse effector repertoires.</title>
        <authorList>
            <person name="Burstein D."/>
            <person name="Amaro F."/>
            <person name="Zusman T."/>
            <person name="Lifshitz Z."/>
            <person name="Cohen O."/>
            <person name="Gilbert J.A."/>
            <person name="Pupko T."/>
            <person name="Shuman H.A."/>
            <person name="Segal G."/>
        </authorList>
    </citation>
    <scope>NUCLEOTIDE SEQUENCE [LARGE SCALE GENOMIC DNA]</scope>
    <source>
        <strain evidence="2 3">WIGA</strain>
    </source>
</reference>
<dbReference type="Proteomes" id="UP000054695">
    <property type="component" value="Unassembled WGS sequence"/>
</dbReference>
<comment type="caution">
    <text evidence="2">The sequence shown here is derived from an EMBL/GenBank/DDBJ whole genome shotgun (WGS) entry which is preliminary data.</text>
</comment>
<name>A0A0W0RNF4_LEGBO</name>
<sequence length="424" mass="48138">MRYISSLLFLGFQLITTTLSAATLEFDIANIFPQQNLIQKVRIEAESLQAEMTLNNGQVLDPIVTKQWPSFSDIAQILVLGPEVKFKVITQNGSEWTRSLGSFDLKFSNIVNVNRREMTLDLNAKPLNKVFEQKNSKTAASFGHYLFKTLMLSAEGDIHLYLFTSMDLVQNAHPEMKIKFELDKQSLAFEWQDQQNDVKAGNWKIFGNGFGKNSLVDLVIKAIRTMSEEYRNLKDKTEYDLLLQKVFYGLDLFLDFTSPISEWTGVNLTVQGSFDYLSKDDVFLTHINNYLQLDAYDGRWSASVGSKSYFSIGVPDSPTWSQEFNLKNPAHDMEKVAEWIQVNWTNQLADLLNMPSIKYYANYFPKYFIQGLTLVMTSLGEIQEDGTISFKLSSYSDGAFTIGGLNTSELASLIIAKIREKMGG</sequence>
<accession>A0A0W0RNF4</accession>
<evidence type="ECO:0000313" key="2">
    <source>
        <dbReference type="EMBL" id="KTC72589.1"/>
    </source>
</evidence>
<dbReference type="RefSeq" id="WP_058460001.1">
    <property type="nucleotide sequence ID" value="NZ_CAAAIY010000039.1"/>
</dbReference>
<protein>
    <submittedName>
        <fullName evidence="2">Uncharacterized protein</fullName>
    </submittedName>
</protein>